<dbReference type="AlphaFoldDB" id="A0A8D0BZJ9"/>
<dbReference type="SMART" id="SM00250">
    <property type="entry name" value="PLEC"/>
    <property type="match status" value="10"/>
</dbReference>
<reference evidence="3" key="2">
    <citation type="submission" date="2025-09" db="UniProtKB">
        <authorList>
            <consortium name="Ensembl"/>
        </authorList>
    </citation>
    <scope>IDENTIFICATION</scope>
</reference>
<keyword evidence="2" id="KW-0677">Repeat</keyword>
<evidence type="ECO:0008006" key="5">
    <source>
        <dbReference type="Google" id="ProtNLM"/>
    </source>
</evidence>
<evidence type="ECO:0000313" key="3">
    <source>
        <dbReference type="Ensembl" id="ENSSMRP00000015101.1"/>
    </source>
</evidence>
<dbReference type="Ensembl" id="ENSSMRT00000017604.1">
    <property type="protein sequence ID" value="ENSSMRP00000015101.1"/>
    <property type="gene ID" value="ENSSMRG00000011760.1"/>
</dbReference>
<dbReference type="GO" id="GO:0031581">
    <property type="term" value="P:hemidesmosome assembly"/>
    <property type="evidence" value="ECO:0007669"/>
    <property type="project" value="TreeGrafter"/>
</dbReference>
<dbReference type="Pfam" id="PF00681">
    <property type="entry name" value="Plectin"/>
    <property type="match status" value="5"/>
</dbReference>
<dbReference type="Proteomes" id="UP000694421">
    <property type="component" value="Unplaced"/>
</dbReference>
<keyword evidence="1" id="KW-0597">Phosphoprotein</keyword>
<dbReference type="PANTHER" id="PTHR23169:SF24">
    <property type="entry name" value="DYSTONIN"/>
    <property type="match status" value="1"/>
</dbReference>
<dbReference type="InterPro" id="IPR043197">
    <property type="entry name" value="Plakin"/>
</dbReference>
<dbReference type="OMA" id="GAKSTFH"/>
<dbReference type="Gene3D" id="3.90.1290.10">
    <property type="entry name" value="Plakin repeat"/>
    <property type="match status" value="2"/>
</dbReference>
<proteinExistence type="predicted"/>
<dbReference type="GO" id="GO:0042060">
    <property type="term" value="P:wound healing"/>
    <property type="evidence" value="ECO:0007669"/>
    <property type="project" value="TreeGrafter"/>
</dbReference>
<dbReference type="GO" id="GO:0016020">
    <property type="term" value="C:membrane"/>
    <property type="evidence" value="ECO:0007669"/>
    <property type="project" value="TreeGrafter"/>
</dbReference>
<dbReference type="GO" id="GO:0005882">
    <property type="term" value="C:intermediate filament"/>
    <property type="evidence" value="ECO:0007669"/>
    <property type="project" value="TreeGrafter"/>
</dbReference>
<keyword evidence="4" id="KW-1185">Reference proteome</keyword>
<dbReference type="InterPro" id="IPR001101">
    <property type="entry name" value="Plectin_repeat"/>
</dbReference>
<name>A0A8D0BZJ9_SALMN</name>
<accession>A0A8D0BZJ9</accession>
<evidence type="ECO:0000313" key="4">
    <source>
        <dbReference type="Proteomes" id="UP000694421"/>
    </source>
</evidence>
<sequence length="515" mass="57039">MSFASSAKQRLIEKTYALTLLEAQAVSGFIIDPITGENFSVDDSIVRGLVDPEYKGRLLEAEKAVLGYIFSGKKLSVYQAIESRLLERQKGKNILEVQIACGGIIDPVRSVRLPPEVAIHLGLLNNTILNFLHEPSSNKKCFQNPSNKQAVYYNDLLKLCLFDVDTKCFLLPVGERKITTPSAEKIHKVSVVNIKTGAEMTAYEAYKKGLIDRSVYLELSGQEFQWKESTCFDSQGNSYLVLTDLKTGMQFSIDEALADGKIDRMLVTKYKEGQITVNELGDILLSNSKPRRDPNSPIAGVWLPDTNERLPVLKAARKNLVDRITALRCLEAQASTGGIIDPLSGKKYSVAEAVQRELIDEACFRHIQQCELVFTGIIHPISKNIMTATEAMNANVLDKEMGARCLEYQYLSGGLIDPKSHSRLSMEEAIKNGIIDAVTATKMKDDKCYLKAITCPKTKKKLTYKETLEKAVFDCHTGLRLLEAAEPISAGISSLYFSTQAVMDRGSVGFEASQP</sequence>
<dbReference type="PANTHER" id="PTHR23169">
    <property type="entry name" value="ENVOPLAKIN"/>
    <property type="match status" value="1"/>
</dbReference>
<protein>
    <recommendedName>
        <fullName evidence="5">Plectin</fullName>
    </recommendedName>
</protein>
<dbReference type="GO" id="GO:0005925">
    <property type="term" value="C:focal adhesion"/>
    <property type="evidence" value="ECO:0007669"/>
    <property type="project" value="TreeGrafter"/>
</dbReference>
<dbReference type="GO" id="GO:0005737">
    <property type="term" value="C:cytoplasm"/>
    <property type="evidence" value="ECO:0007669"/>
    <property type="project" value="TreeGrafter"/>
</dbReference>
<reference evidence="3" key="1">
    <citation type="submission" date="2025-08" db="UniProtKB">
        <authorList>
            <consortium name="Ensembl"/>
        </authorList>
    </citation>
    <scope>IDENTIFICATION</scope>
</reference>
<dbReference type="GO" id="GO:0008017">
    <property type="term" value="F:microtubule binding"/>
    <property type="evidence" value="ECO:0007669"/>
    <property type="project" value="TreeGrafter"/>
</dbReference>
<dbReference type="GO" id="GO:0005198">
    <property type="term" value="F:structural molecule activity"/>
    <property type="evidence" value="ECO:0007669"/>
    <property type="project" value="TreeGrafter"/>
</dbReference>
<dbReference type="Gene3D" id="3.30.160.780">
    <property type="match status" value="1"/>
</dbReference>
<dbReference type="SUPFAM" id="SSF75399">
    <property type="entry name" value="Plakin repeat"/>
    <property type="match status" value="3"/>
</dbReference>
<dbReference type="GeneTree" id="ENSGT00940000159045"/>
<evidence type="ECO:0000256" key="2">
    <source>
        <dbReference type="ARBA" id="ARBA00022737"/>
    </source>
</evidence>
<dbReference type="GO" id="GO:0030056">
    <property type="term" value="C:hemidesmosome"/>
    <property type="evidence" value="ECO:0007669"/>
    <property type="project" value="TreeGrafter"/>
</dbReference>
<dbReference type="InterPro" id="IPR035915">
    <property type="entry name" value="Plakin_repeat_sf"/>
</dbReference>
<dbReference type="GO" id="GO:0045104">
    <property type="term" value="P:intermediate filament cytoskeleton organization"/>
    <property type="evidence" value="ECO:0007669"/>
    <property type="project" value="InterPro"/>
</dbReference>
<organism evidence="3 4">
    <name type="scientific">Salvator merianae</name>
    <name type="common">Argentine black and white tegu</name>
    <name type="synonym">Tupinambis merianae</name>
    <dbReference type="NCBI Taxonomy" id="96440"/>
    <lineage>
        <taxon>Eukaryota</taxon>
        <taxon>Metazoa</taxon>
        <taxon>Chordata</taxon>
        <taxon>Craniata</taxon>
        <taxon>Vertebrata</taxon>
        <taxon>Euteleostomi</taxon>
        <taxon>Lepidosauria</taxon>
        <taxon>Squamata</taxon>
        <taxon>Bifurcata</taxon>
        <taxon>Unidentata</taxon>
        <taxon>Episquamata</taxon>
        <taxon>Laterata</taxon>
        <taxon>Teiioidea</taxon>
        <taxon>Teiidae</taxon>
        <taxon>Salvator</taxon>
    </lineage>
</organism>
<evidence type="ECO:0000256" key="1">
    <source>
        <dbReference type="ARBA" id="ARBA00022553"/>
    </source>
</evidence>